<dbReference type="Proteomes" id="UP000006727">
    <property type="component" value="Chromosome 17"/>
</dbReference>
<proteinExistence type="predicted"/>
<dbReference type="EnsemblPlants" id="Pp3c17_17659V3.1">
    <property type="protein sequence ID" value="PAC:32907292.CDS.1"/>
    <property type="gene ID" value="Pp3c17_17659"/>
</dbReference>
<reference evidence="1 3" key="1">
    <citation type="journal article" date="2008" name="Science">
        <title>The Physcomitrella genome reveals evolutionary insights into the conquest of land by plants.</title>
        <authorList>
            <person name="Rensing S."/>
            <person name="Lang D."/>
            <person name="Zimmer A."/>
            <person name="Terry A."/>
            <person name="Salamov A."/>
            <person name="Shapiro H."/>
            <person name="Nishiyama T."/>
            <person name="Perroud P.-F."/>
            <person name="Lindquist E."/>
            <person name="Kamisugi Y."/>
            <person name="Tanahashi T."/>
            <person name="Sakakibara K."/>
            <person name="Fujita T."/>
            <person name="Oishi K."/>
            <person name="Shin-I T."/>
            <person name="Kuroki Y."/>
            <person name="Toyoda A."/>
            <person name="Suzuki Y."/>
            <person name="Hashimoto A."/>
            <person name="Yamaguchi K."/>
            <person name="Sugano A."/>
            <person name="Kohara Y."/>
            <person name="Fujiyama A."/>
            <person name="Anterola A."/>
            <person name="Aoki S."/>
            <person name="Ashton N."/>
            <person name="Barbazuk W.B."/>
            <person name="Barker E."/>
            <person name="Bennetzen J."/>
            <person name="Bezanilla M."/>
            <person name="Blankenship R."/>
            <person name="Cho S.H."/>
            <person name="Dutcher S."/>
            <person name="Estelle M."/>
            <person name="Fawcett J.A."/>
            <person name="Gundlach H."/>
            <person name="Hanada K."/>
            <person name="Heyl A."/>
            <person name="Hicks K.A."/>
            <person name="Hugh J."/>
            <person name="Lohr M."/>
            <person name="Mayer K."/>
            <person name="Melkozernov A."/>
            <person name="Murata T."/>
            <person name="Nelson D."/>
            <person name="Pils B."/>
            <person name="Prigge M."/>
            <person name="Reiss B."/>
            <person name="Renner T."/>
            <person name="Rombauts S."/>
            <person name="Rushton P."/>
            <person name="Sanderfoot A."/>
            <person name="Schween G."/>
            <person name="Shiu S.-H."/>
            <person name="Stueber K."/>
            <person name="Theodoulou F.L."/>
            <person name="Tu H."/>
            <person name="Van de Peer Y."/>
            <person name="Verrier P.J."/>
            <person name="Waters E."/>
            <person name="Wood A."/>
            <person name="Yang L."/>
            <person name="Cove D."/>
            <person name="Cuming A."/>
            <person name="Hasebe M."/>
            <person name="Lucas S."/>
            <person name="Mishler D.B."/>
            <person name="Reski R."/>
            <person name="Grigoriev I."/>
            <person name="Quatrano R.S."/>
            <person name="Boore J.L."/>
        </authorList>
    </citation>
    <scope>NUCLEOTIDE SEQUENCE [LARGE SCALE GENOMIC DNA]</scope>
    <source>
        <strain evidence="2 3">cv. Gransden 2004</strain>
    </source>
</reference>
<gene>
    <name evidence="1" type="ORF">PHYPA_022239</name>
</gene>
<dbReference type="EMBL" id="ABEU02000017">
    <property type="protein sequence ID" value="PNR36388.1"/>
    <property type="molecule type" value="Genomic_DNA"/>
</dbReference>
<dbReference type="Gramene" id="Pp3c17_17659V3.1">
    <property type="protein sequence ID" value="PAC:32907292.CDS.1"/>
    <property type="gene ID" value="Pp3c17_17659"/>
</dbReference>
<evidence type="ECO:0000313" key="1">
    <source>
        <dbReference type="EMBL" id="PNR36388.1"/>
    </source>
</evidence>
<sequence>MVMRCTDWWAQRRWRGARRRGRRNRGRAESVVVVAIGHESARRILKAMVVLVLSPRCLLSLPAFSRPHFSATRCGRHFCTTHFVRTRRGAGDEVSNAGAHNWHRRRWVPSPHPLRTRGGRSCSPARLRWRRTNGRTKN</sequence>
<evidence type="ECO:0000313" key="3">
    <source>
        <dbReference type="Proteomes" id="UP000006727"/>
    </source>
</evidence>
<protein>
    <submittedName>
        <fullName evidence="1 2">Uncharacterized protein</fullName>
    </submittedName>
</protein>
<organism evidence="1">
    <name type="scientific">Physcomitrium patens</name>
    <name type="common">Spreading-leaved earth moss</name>
    <name type="synonym">Physcomitrella patens</name>
    <dbReference type="NCBI Taxonomy" id="3218"/>
    <lineage>
        <taxon>Eukaryota</taxon>
        <taxon>Viridiplantae</taxon>
        <taxon>Streptophyta</taxon>
        <taxon>Embryophyta</taxon>
        <taxon>Bryophyta</taxon>
        <taxon>Bryophytina</taxon>
        <taxon>Bryopsida</taxon>
        <taxon>Funariidae</taxon>
        <taxon>Funariales</taxon>
        <taxon>Funariaceae</taxon>
        <taxon>Physcomitrium</taxon>
    </lineage>
</organism>
<dbReference type="InParanoid" id="A0A2K1J4D9"/>
<dbReference type="AlphaFoldDB" id="A0A2K1J4D9"/>
<evidence type="ECO:0000313" key="2">
    <source>
        <dbReference type="EnsemblPlants" id="PAC:32907292.CDS.1"/>
    </source>
</evidence>
<accession>A0A2K1J4D9</accession>
<keyword evidence="3" id="KW-1185">Reference proteome</keyword>
<name>A0A2K1J4D9_PHYPA</name>
<reference evidence="1 3" key="2">
    <citation type="journal article" date="2018" name="Plant J.">
        <title>The Physcomitrella patens chromosome-scale assembly reveals moss genome structure and evolution.</title>
        <authorList>
            <person name="Lang D."/>
            <person name="Ullrich K.K."/>
            <person name="Murat F."/>
            <person name="Fuchs J."/>
            <person name="Jenkins J."/>
            <person name="Haas F.B."/>
            <person name="Piednoel M."/>
            <person name="Gundlach H."/>
            <person name="Van Bel M."/>
            <person name="Meyberg R."/>
            <person name="Vives C."/>
            <person name="Morata J."/>
            <person name="Symeonidi A."/>
            <person name="Hiss M."/>
            <person name="Muchero W."/>
            <person name="Kamisugi Y."/>
            <person name="Saleh O."/>
            <person name="Blanc G."/>
            <person name="Decker E.L."/>
            <person name="van Gessel N."/>
            <person name="Grimwood J."/>
            <person name="Hayes R.D."/>
            <person name="Graham S.W."/>
            <person name="Gunter L.E."/>
            <person name="McDaniel S.F."/>
            <person name="Hoernstein S.N.W."/>
            <person name="Larsson A."/>
            <person name="Li F.W."/>
            <person name="Perroud P.F."/>
            <person name="Phillips J."/>
            <person name="Ranjan P."/>
            <person name="Rokshar D.S."/>
            <person name="Rothfels C.J."/>
            <person name="Schneider L."/>
            <person name="Shu S."/>
            <person name="Stevenson D.W."/>
            <person name="Thummler F."/>
            <person name="Tillich M."/>
            <person name="Villarreal Aguilar J.C."/>
            <person name="Widiez T."/>
            <person name="Wong G.K."/>
            <person name="Wymore A."/>
            <person name="Zhang Y."/>
            <person name="Zimmer A.D."/>
            <person name="Quatrano R.S."/>
            <person name="Mayer K.F.X."/>
            <person name="Goodstein D."/>
            <person name="Casacuberta J.M."/>
            <person name="Vandepoele K."/>
            <person name="Reski R."/>
            <person name="Cuming A.C."/>
            <person name="Tuskan G.A."/>
            <person name="Maumus F."/>
            <person name="Salse J."/>
            <person name="Schmutz J."/>
            <person name="Rensing S.A."/>
        </authorList>
    </citation>
    <scope>NUCLEOTIDE SEQUENCE [LARGE SCALE GENOMIC DNA]</scope>
    <source>
        <strain evidence="2 3">cv. Gransden 2004</strain>
    </source>
</reference>
<reference evidence="2" key="3">
    <citation type="submission" date="2020-12" db="UniProtKB">
        <authorList>
            <consortium name="EnsemblPlants"/>
        </authorList>
    </citation>
    <scope>IDENTIFICATION</scope>
</reference>